<feature type="compositionally biased region" description="Basic residues" evidence="1">
    <location>
        <begin position="51"/>
        <end position="67"/>
    </location>
</feature>
<comment type="caution">
    <text evidence="2">The sequence shown here is derived from an EMBL/GenBank/DDBJ whole genome shotgun (WGS) entry which is preliminary data.</text>
</comment>
<feature type="non-terminal residue" evidence="2">
    <location>
        <position position="1"/>
    </location>
</feature>
<evidence type="ECO:0000313" key="2">
    <source>
        <dbReference type="EMBL" id="RRT63099.1"/>
    </source>
</evidence>
<reference evidence="2 3" key="1">
    <citation type="journal article" date="2014" name="Agronomy (Basel)">
        <title>A Draft Genome Sequence for Ensete ventricosum, the Drought-Tolerant Tree Against Hunger.</title>
        <authorList>
            <person name="Harrison J."/>
            <person name="Moore K.A."/>
            <person name="Paszkiewicz K."/>
            <person name="Jones T."/>
            <person name="Grant M."/>
            <person name="Ambacheew D."/>
            <person name="Muzemil S."/>
            <person name="Studholme D.J."/>
        </authorList>
    </citation>
    <scope>NUCLEOTIDE SEQUENCE [LARGE SCALE GENOMIC DNA]</scope>
</reference>
<feature type="region of interest" description="Disordered" evidence="1">
    <location>
        <begin position="25"/>
        <end position="106"/>
    </location>
</feature>
<dbReference type="AlphaFoldDB" id="A0A426ZGJ2"/>
<evidence type="ECO:0000256" key="1">
    <source>
        <dbReference type="SAM" id="MobiDB-lite"/>
    </source>
</evidence>
<name>A0A426ZGJ2_ENSVE</name>
<gene>
    <name evidence="2" type="ORF">B296_00004780</name>
</gene>
<proteinExistence type="predicted"/>
<evidence type="ECO:0000313" key="3">
    <source>
        <dbReference type="Proteomes" id="UP000287651"/>
    </source>
</evidence>
<dbReference type="Proteomes" id="UP000287651">
    <property type="component" value="Unassembled WGS sequence"/>
</dbReference>
<organism evidence="2 3">
    <name type="scientific">Ensete ventricosum</name>
    <name type="common">Abyssinian banana</name>
    <name type="synonym">Musa ensete</name>
    <dbReference type="NCBI Taxonomy" id="4639"/>
    <lineage>
        <taxon>Eukaryota</taxon>
        <taxon>Viridiplantae</taxon>
        <taxon>Streptophyta</taxon>
        <taxon>Embryophyta</taxon>
        <taxon>Tracheophyta</taxon>
        <taxon>Spermatophyta</taxon>
        <taxon>Magnoliopsida</taxon>
        <taxon>Liliopsida</taxon>
        <taxon>Zingiberales</taxon>
        <taxon>Musaceae</taxon>
        <taxon>Ensete</taxon>
    </lineage>
</organism>
<dbReference type="EMBL" id="AMZH03006722">
    <property type="protein sequence ID" value="RRT63099.1"/>
    <property type="molecule type" value="Genomic_DNA"/>
</dbReference>
<accession>A0A426ZGJ2</accession>
<sequence length="106" mass="11501">KGCSNLTVFLVESACGNAALSSVCAQGRDDGGHAADGPGRTLGRSRVGSSRIKRRRVQQRSRKRRPRMPPTTTPYASGRRHAERHADRSRAPMATTVGKESRLGLF</sequence>
<protein>
    <submittedName>
        <fullName evidence="2">Uncharacterized protein</fullName>
    </submittedName>
</protein>